<dbReference type="Proteomes" id="UP000569914">
    <property type="component" value="Unassembled WGS sequence"/>
</dbReference>
<organism evidence="1 2">
    <name type="scientific">Microlunatus parietis</name>
    <dbReference type="NCBI Taxonomy" id="682979"/>
    <lineage>
        <taxon>Bacteria</taxon>
        <taxon>Bacillati</taxon>
        <taxon>Actinomycetota</taxon>
        <taxon>Actinomycetes</taxon>
        <taxon>Propionibacteriales</taxon>
        <taxon>Propionibacteriaceae</taxon>
        <taxon>Microlunatus</taxon>
    </lineage>
</organism>
<dbReference type="AlphaFoldDB" id="A0A7Y9LGW6"/>
<dbReference type="RefSeq" id="WP_179758132.1">
    <property type="nucleotide sequence ID" value="NZ_JACCBU010000001.1"/>
</dbReference>
<proteinExistence type="predicted"/>
<accession>A0A7Y9LGW6</accession>
<dbReference type="EMBL" id="JACCBU010000001">
    <property type="protein sequence ID" value="NYE75661.1"/>
    <property type="molecule type" value="Genomic_DNA"/>
</dbReference>
<evidence type="ECO:0000313" key="1">
    <source>
        <dbReference type="EMBL" id="NYE75661.1"/>
    </source>
</evidence>
<name>A0A7Y9LGW6_9ACTN</name>
<protein>
    <submittedName>
        <fullName evidence="1">Uncharacterized protein</fullName>
    </submittedName>
</protein>
<evidence type="ECO:0000313" key="2">
    <source>
        <dbReference type="Proteomes" id="UP000569914"/>
    </source>
</evidence>
<comment type="caution">
    <text evidence="1">The sequence shown here is derived from an EMBL/GenBank/DDBJ whole genome shotgun (WGS) entry which is preliminary data.</text>
</comment>
<reference evidence="1 2" key="1">
    <citation type="submission" date="2020-07" db="EMBL/GenBank/DDBJ databases">
        <title>Sequencing the genomes of 1000 actinobacteria strains.</title>
        <authorList>
            <person name="Klenk H.-P."/>
        </authorList>
    </citation>
    <scope>NUCLEOTIDE SEQUENCE [LARGE SCALE GENOMIC DNA]</scope>
    <source>
        <strain evidence="1 2">DSM 22083</strain>
    </source>
</reference>
<keyword evidence="2" id="KW-1185">Reference proteome</keyword>
<sequence length="313" mass="34309">MINEPVQRDSWLQPSSDFPAEPRWGFADGIQVGIAPLGGPRGLLRIYAPYLDHPRDRLINFIAIEPIPEGADRRGYSELEPSSLDPERGKRFWSAPSVDAAEIGLGDQPVPGEVSTVDGVEQLSVVIISERFDNGADVAVRVTFRADRPHEFGIAAHRRPGSVPLQACVLTATMGNFPRLRLLDLANRTVTPAELWPGFDGTGFAPHAKFGLPELTRAEDGAAVVSARPDEVDHGAARYADGTAEHWKYYGRRAVQAWRAADPDPELVACVNGRFTYWASESPIPGGVSYENVELIEPFRDGREFIFSVEPLG</sequence>
<gene>
    <name evidence="1" type="ORF">BKA15_006990</name>
</gene>